<dbReference type="Gene3D" id="1.10.357.10">
    <property type="entry name" value="Tetracycline Repressor, domain 2"/>
    <property type="match status" value="1"/>
</dbReference>
<gene>
    <name evidence="6" type="ORF">GCM10022226_47640</name>
</gene>
<dbReference type="Pfam" id="PF00440">
    <property type="entry name" value="TetR_N"/>
    <property type="match status" value="1"/>
</dbReference>
<dbReference type="InterPro" id="IPR050109">
    <property type="entry name" value="HTH-type_TetR-like_transc_reg"/>
</dbReference>
<sequence>MVMAEHEGLRERKKRQTKLTIEEAAMRLFVERGFDNVTVVEIAEAAQVAKVTLFKYFPTKESLVLDPAAGDNPAPIVAARPPGTSPLGVLRAHYRALAADPGGGPALGTEERVIKWMRVIMESPALLAGMHRLLDQQRDELACVLAAEPGVEPGDLTPQLVAAQVTGVILMLKAGFYQALVAGGSLAEAGAYLARNVEHAFDLLEHGIGDLYTR</sequence>
<dbReference type="PROSITE" id="PS50977">
    <property type="entry name" value="HTH_TETR_2"/>
    <property type="match status" value="1"/>
</dbReference>
<evidence type="ECO:0000313" key="7">
    <source>
        <dbReference type="Proteomes" id="UP001500888"/>
    </source>
</evidence>
<protein>
    <submittedName>
        <fullName evidence="6">TetR family transcriptional regulator</fullName>
    </submittedName>
</protein>
<accession>A0ABP7ILX1</accession>
<name>A0ABP7ILX1_9ACTN</name>
<evidence type="ECO:0000256" key="1">
    <source>
        <dbReference type="ARBA" id="ARBA00023015"/>
    </source>
</evidence>
<dbReference type="Gene3D" id="1.10.10.60">
    <property type="entry name" value="Homeodomain-like"/>
    <property type="match status" value="1"/>
</dbReference>
<keyword evidence="3" id="KW-0804">Transcription</keyword>
<keyword evidence="1" id="KW-0805">Transcription regulation</keyword>
<dbReference type="Proteomes" id="UP001500888">
    <property type="component" value="Unassembled WGS sequence"/>
</dbReference>
<evidence type="ECO:0000256" key="4">
    <source>
        <dbReference type="PROSITE-ProRule" id="PRU00335"/>
    </source>
</evidence>
<comment type="caution">
    <text evidence="6">The sequence shown here is derived from an EMBL/GenBank/DDBJ whole genome shotgun (WGS) entry which is preliminary data.</text>
</comment>
<keyword evidence="7" id="KW-1185">Reference proteome</keyword>
<dbReference type="PANTHER" id="PTHR30055">
    <property type="entry name" value="HTH-TYPE TRANSCRIPTIONAL REGULATOR RUTR"/>
    <property type="match status" value="1"/>
</dbReference>
<feature type="DNA-binding region" description="H-T-H motif" evidence="4">
    <location>
        <begin position="38"/>
        <end position="57"/>
    </location>
</feature>
<evidence type="ECO:0000313" key="6">
    <source>
        <dbReference type="EMBL" id="GAA3821776.1"/>
    </source>
</evidence>
<evidence type="ECO:0000256" key="3">
    <source>
        <dbReference type="ARBA" id="ARBA00023163"/>
    </source>
</evidence>
<organism evidence="6 7">
    <name type="scientific">Sphaerisporangium flaviroseum</name>
    <dbReference type="NCBI Taxonomy" id="509199"/>
    <lineage>
        <taxon>Bacteria</taxon>
        <taxon>Bacillati</taxon>
        <taxon>Actinomycetota</taxon>
        <taxon>Actinomycetes</taxon>
        <taxon>Streptosporangiales</taxon>
        <taxon>Streptosporangiaceae</taxon>
        <taxon>Sphaerisporangium</taxon>
    </lineage>
</organism>
<dbReference type="PRINTS" id="PR00455">
    <property type="entry name" value="HTHTETR"/>
</dbReference>
<evidence type="ECO:0000256" key="2">
    <source>
        <dbReference type="ARBA" id="ARBA00023125"/>
    </source>
</evidence>
<dbReference type="InterPro" id="IPR009057">
    <property type="entry name" value="Homeodomain-like_sf"/>
</dbReference>
<dbReference type="InterPro" id="IPR041347">
    <property type="entry name" value="MftR_C"/>
</dbReference>
<keyword evidence="2 4" id="KW-0238">DNA-binding</keyword>
<dbReference type="SUPFAM" id="SSF46689">
    <property type="entry name" value="Homeodomain-like"/>
    <property type="match status" value="1"/>
</dbReference>
<dbReference type="EMBL" id="BAAAZR010000017">
    <property type="protein sequence ID" value="GAA3821776.1"/>
    <property type="molecule type" value="Genomic_DNA"/>
</dbReference>
<feature type="domain" description="HTH tetR-type" evidence="5">
    <location>
        <begin position="15"/>
        <end position="75"/>
    </location>
</feature>
<dbReference type="Pfam" id="PF17754">
    <property type="entry name" value="TetR_C_14"/>
    <property type="match status" value="1"/>
</dbReference>
<dbReference type="PANTHER" id="PTHR30055:SF234">
    <property type="entry name" value="HTH-TYPE TRANSCRIPTIONAL REGULATOR BETI"/>
    <property type="match status" value="1"/>
</dbReference>
<dbReference type="InterPro" id="IPR001647">
    <property type="entry name" value="HTH_TetR"/>
</dbReference>
<proteinExistence type="predicted"/>
<evidence type="ECO:0000259" key="5">
    <source>
        <dbReference type="PROSITE" id="PS50977"/>
    </source>
</evidence>
<reference evidence="7" key="1">
    <citation type="journal article" date="2019" name="Int. J. Syst. Evol. Microbiol.">
        <title>The Global Catalogue of Microorganisms (GCM) 10K type strain sequencing project: providing services to taxonomists for standard genome sequencing and annotation.</title>
        <authorList>
            <consortium name="The Broad Institute Genomics Platform"/>
            <consortium name="The Broad Institute Genome Sequencing Center for Infectious Disease"/>
            <person name="Wu L."/>
            <person name="Ma J."/>
        </authorList>
    </citation>
    <scope>NUCLEOTIDE SEQUENCE [LARGE SCALE GENOMIC DNA]</scope>
    <source>
        <strain evidence="7">JCM 16908</strain>
    </source>
</reference>